<keyword evidence="10" id="KW-1185">Reference proteome</keyword>
<dbReference type="RefSeq" id="WP_073961181.1">
    <property type="nucleotide sequence ID" value="NZ_FCOR01000002.1"/>
</dbReference>
<dbReference type="Proteomes" id="UP000182761">
    <property type="component" value="Unassembled WGS sequence"/>
</dbReference>
<feature type="transmembrane region" description="Helical" evidence="7">
    <location>
        <begin position="7"/>
        <end position="27"/>
    </location>
</feature>
<sequence length="450" mass="53569">MNPYKFFIPVIQFLIDIFIIIYLFFRFLKFQYETQGDKWNLLLLFENHHKALLLFIVSWYFISEKTGLYKIKNSNNFELIRKIFIQVIFYALIVFAISGLKSKYLFNNNITFLYNITVLISITLIHILADLYQKQKFSRAVFIDTNNNTNNIIKHFVHGKKIRNFGEFVKFPQKKGQYKYDFNQLNLFIKNHNIQILVFSLNGALSKEVEDTIIKFSDSKYMIYIIPDLSYEFYKNSSLNYFETLPIYLYRRKLNLFNKLFKRIFDITLSLIFIIFILSWLLPIIALIIKLTSKGPIIYKQERMGLHSKPFKIMKFRSMYTDAEYSGPKLASDSDPRITSIGKIMRKYRIDEFPQFINVLKGEMSIVGPRPERKYFIDKISKLDPNYKKLHKVKPGITSIGQVYFGYAENVEEMAQRLKYDLLYLQNENFFFDLKIIYLTLVVMIQGKGK</sequence>
<accession>A0A0X3AMB0</accession>
<dbReference type="AlphaFoldDB" id="A0A0X3AMB0"/>
<proteinExistence type="inferred from homology"/>
<keyword evidence="5 7" id="KW-1133">Transmembrane helix</keyword>
<evidence type="ECO:0000256" key="7">
    <source>
        <dbReference type="SAM" id="Phobius"/>
    </source>
</evidence>
<dbReference type="EMBL" id="FCOR01000002">
    <property type="protein sequence ID" value="CVK15520.1"/>
    <property type="molecule type" value="Genomic_DNA"/>
</dbReference>
<keyword evidence="3 9" id="KW-0808">Transferase</keyword>
<evidence type="ECO:0000313" key="10">
    <source>
        <dbReference type="Proteomes" id="UP000182761"/>
    </source>
</evidence>
<feature type="transmembrane region" description="Helical" evidence="7">
    <location>
        <begin position="267"/>
        <end position="289"/>
    </location>
</feature>
<feature type="transmembrane region" description="Helical" evidence="7">
    <location>
        <begin position="112"/>
        <end position="132"/>
    </location>
</feature>
<reference evidence="9 10" key="1">
    <citation type="submission" date="2016-01" db="EMBL/GenBank/DDBJ databases">
        <authorList>
            <person name="McClelland M."/>
            <person name="Jain A."/>
            <person name="Saraogi P."/>
            <person name="Mendelson R."/>
            <person name="Westerman R."/>
            <person name="SanMiguel P."/>
            <person name="Csonka L."/>
        </authorList>
    </citation>
    <scope>NUCLEOTIDE SEQUENCE [LARGE SCALE GENOMIC DNA]</scope>
    <source>
        <strain evidence="9 10">R-53146</strain>
    </source>
</reference>
<feature type="transmembrane region" description="Helical" evidence="7">
    <location>
        <begin position="83"/>
        <end position="100"/>
    </location>
</feature>
<name>A0A0X3AMB0_9FLAO</name>
<dbReference type="STRING" id="1586267.GCA_001418685_00344"/>
<dbReference type="OrthoDB" id="9808602at2"/>
<comment type="similarity">
    <text evidence="2">Belongs to the bacterial sugar transferase family.</text>
</comment>
<evidence type="ECO:0000313" key="9">
    <source>
        <dbReference type="EMBL" id="CVK15520.1"/>
    </source>
</evidence>
<evidence type="ECO:0000256" key="4">
    <source>
        <dbReference type="ARBA" id="ARBA00022692"/>
    </source>
</evidence>
<dbReference type="GO" id="GO:0016020">
    <property type="term" value="C:membrane"/>
    <property type="evidence" value="ECO:0007669"/>
    <property type="project" value="UniProtKB-SubCell"/>
</dbReference>
<gene>
    <name evidence="9" type="ORF">Ga0061079_10266</name>
</gene>
<evidence type="ECO:0000256" key="1">
    <source>
        <dbReference type="ARBA" id="ARBA00004141"/>
    </source>
</evidence>
<evidence type="ECO:0000256" key="5">
    <source>
        <dbReference type="ARBA" id="ARBA00022989"/>
    </source>
</evidence>
<keyword evidence="4 7" id="KW-0812">Transmembrane</keyword>
<dbReference type="PANTHER" id="PTHR30576:SF0">
    <property type="entry name" value="UNDECAPRENYL-PHOSPHATE N-ACETYLGALACTOSAMINYL 1-PHOSPHATE TRANSFERASE-RELATED"/>
    <property type="match status" value="1"/>
</dbReference>
<evidence type="ECO:0000256" key="6">
    <source>
        <dbReference type="ARBA" id="ARBA00023136"/>
    </source>
</evidence>
<evidence type="ECO:0000256" key="2">
    <source>
        <dbReference type="ARBA" id="ARBA00006464"/>
    </source>
</evidence>
<dbReference type="NCBIfam" id="TIGR03025">
    <property type="entry name" value="EPS_sugtrans"/>
    <property type="match status" value="1"/>
</dbReference>
<dbReference type="Pfam" id="PF02397">
    <property type="entry name" value="Bac_transf"/>
    <property type="match status" value="1"/>
</dbReference>
<evidence type="ECO:0000256" key="3">
    <source>
        <dbReference type="ARBA" id="ARBA00022679"/>
    </source>
</evidence>
<organism evidence="9 10">
    <name type="scientific">Apibacter mensalis</name>
    <dbReference type="NCBI Taxonomy" id="1586267"/>
    <lineage>
        <taxon>Bacteria</taxon>
        <taxon>Pseudomonadati</taxon>
        <taxon>Bacteroidota</taxon>
        <taxon>Flavobacteriia</taxon>
        <taxon>Flavobacteriales</taxon>
        <taxon>Weeksellaceae</taxon>
        <taxon>Apibacter</taxon>
    </lineage>
</organism>
<protein>
    <submittedName>
        <fullName evidence="9">Exopolysaccharide biosynthesis polyprenyl glycosylphosphotransferase</fullName>
    </submittedName>
</protein>
<dbReference type="InterPro" id="IPR003362">
    <property type="entry name" value="Bact_transf"/>
</dbReference>
<evidence type="ECO:0000259" key="8">
    <source>
        <dbReference type="Pfam" id="PF02397"/>
    </source>
</evidence>
<dbReference type="GO" id="GO:0016780">
    <property type="term" value="F:phosphotransferase activity, for other substituted phosphate groups"/>
    <property type="evidence" value="ECO:0007669"/>
    <property type="project" value="TreeGrafter"/>
</dbReference>
<feature type="domain" description="Bacterial sugar transferase" evidence="8">
    <location>
        <begin position="262"/>
        <end position="445"/>
    </location>
</feature>
<keyword evidence="6 7" id="KW-0472">Membrane</keyword>
<feature type="transmembrane region" description="Helical" evidence="7">
    <location>
        <begin position="39"/>
        <end position="62"/>
    </location>
</feature>
<dbReference type="InterPro" id="IPR017475">
    <property type="entry name" value="EPS_sugar_tfrase"/>
</dbReference>
<comment type="subcellular location">
    <subcellularLocation>
        <location evidence="1">Membrane</location>
        <topology evidence="1">Multi-pass membrane protein</topology>
    </subcellularLocation>
</comment>
<dbReference type="PANTHER" id="PTHR30576">
    <property type="entry name" value="COLANIC BIOSYNTHESIS UDP-GLUCOSE LIPID CARRIER TRANSFERASE"/>
    <property type="match status" value="1"/>
</dbReference>